<dbReference type="OrthoDB" id="74807at2759"/>
<dbReference type="eggNOG" id="ENOG502SR3R">
    <property type="taxonomic scope" value="Eukaryota"/>
</dbReference>
<dbReference type="HOGENOM" id="CLU_034747_0_0_1"/>
<keyword evidence="2" id="KW-0863">Zinc-finger</keyword>
<reference evidence="6 7" key="1">
    <citation type="journal article" date="2010" name="PLoS Genet.">
        <title>De novo assembly of a 40 Mb eukaryotic genome from short sequence reads: Sordaria macrospora, a model organism for fungal morphogenesis.</title>
        <authorList>
            <person name="Nowrousian M."/>
            <person name="Stajich J."/>
            <person name="Chu M."/>
            <person name="Engh I."/>
            <person name="Espagne E."/>
            <person name="Halliday K."/>
            <person name="Kamerewerd J."/>
            <person name="Kempken F."/>
            <person name="Knab B."/>
            <person name="Kuo H.C."/>
            <person name="Osiewacz H.D."/>
            <person name="Poeggeler S."/>
            <person name="Read N."/>
            <person name="Seiler S."/>
            <person name="Smith K."/>
            <person name="Zickler D."/>
            <person name="Kueck U."/>
            <person name="Freitag M."/>
        </authorList>
    </citation>
    <scope>NUCLEOTIDE SEQUENCE [LARGE SCALE GENOMIC DNA]</scope>
    <source>
        <strain evidence="7">ATCC MYA-333 / DSM 997 / K(L3346) / K-hell</strain>
        <tissue evidence="6">Mycelium</tissue>
    </source>
</reference>
<dbReference type="STRING" id="771870.F7VKZ1"/>
<dbReference type="VEuPathDB" id="FungiDB:SMAC_00386"/>
<feature type="compositionally biased region" description="Polar residues" evidence="4">
    <location>
        <begin position="156"/>
        <end position="168"/>
    </location>
</feature>
<comment type="caution">
    <text evidence="6">The sequence shown here is derived from an EMBL/GenBank/DDBJ whole genome shotgun (WGS) entry which is preliminary data.</text>
</comment>
<dbReference type="AlphaFoldDB" id="F7VKZ1"/>
<dbReference type="InterPro" id="IPR007529">
    <property type="entry name" value="Znf_HIT"/>
</dbReference>
<dbReference type="GO" id="GO:0006338">
    <property type="term" value="P:chromatin remodeling"/>
    <property type="evidence" value="ECO:0007669"/>
    <property type="project" value="InterPro"/>
</dbReference>
<feature type="domain" description="HIT-type" evidence="5">
    <location>
        <begin position="347"/>
        <end position="374"/>
    </location>
</feature>
<keyword evidence="3" id="KW-0862">Zinc</keyword>
<feature type="compositionally biased region" description="Acidic residues" evidence="4">
    <location>
        <begin position="223"/>
        <end position="239"/>
    </location>
</feature>
<name>F7VKZ1_SORMK</name>
<evidence type="ECO:0000256" key="3">
    <source>
        <dbReference type="ARBA" id="ARBA00022833"/>
    </source>
</evidence>
<gene>
    <name evidence="6" type="ORF">SMAC_00386</name>
</gene>
<evidence type="ECO:0000313" key="7">
    <source>
        <dbReference type="Proteomes" id="UP000001881"/>
    </source>
</evidence>
<feature type="region of interest" description="Disordered" evidence="4">
    <location>
        <begin position="156"/>
        <end position="301"/>
    </location>
</feature>
<feature type="region of interest" description="Disordered" evidence="4">
    <location>
        <begin position="43"/>
        <end position="62"/>
    </location>
</feature>
<protein>
    <submittedName>
        <fullName evidence="6">WGS project CABT00000000 data, contig 2.1</fullName>
    </submittedName>
</protein>
<dbReference type="InterPro" id="IPR039723">
    <property type="entry name" value="Vps71/ZNHIT1"/>
</dbReference>
<dbReference type="GO" id="GO:0005634">
    <property type="term" value="C:nucleus"/>
    <property type="evidence" value="ECO:0007669"/>
    <property type="project" value="UniProtKB-ARBA"/>
</dbReference>
<keyword evidence="1" id="KW-0479">Metal-binding</keyword>
<feature type="compositionally biased region" description="Low complexity" evidence="4">
    <location>
        <begin position="256"/>
        <end position="268"/>
    </location>
</feature>
<dbReference type="CDD" id="cd21437">
    <property type="entry name" value="zf-HIT_ZNHIT1_like"/>
    <property type="match status" value="1"/>
</dbReference>
<dbReference type="OMA" id="HHRATHG"/>
<dbReference type="EMBL" id="CABT02000001">
    <property type="protein sequence ID" value="CCC06168.1"/>
    <property type="molecule type" value="Genomic_DNA"/>
</dbReference>
<keyword evidence="7" id="KW-1185">Reference proteome</keyword>
<dbReference type="Proteomes" id="UP000001881">
    <property type="component" value="Unassembled WGS sequence"/>
</dbReference>
<dbReference type="GO" id="GO:0008270">
    <property type="term" value="F:zinc ion binding"/>
    <property type="evidence" value="ECO:0007669"/>
    <property type="project" value="UniProtKB-KW"/>
</dbReference>
<sequence length="387" mass="41751">MNNFGVIEVASQKTKNAPGWAYVPDTGLTPAAAAALQPLNRKRAARDKANVGAPDLTARQDAKIRKDLEALDKDSHRDAQIPIPPKAGGSRGALSSKLYTQKRDHGADMTSAWIAQNKHTPNVRKILQSQKTFANHLDDYHAFLALAESNPQLAAQVNKPTPTTTARNSPAPSTITTASTNKRSSAASKRAAVTAAAAAAAKEEKAGSSKRPKTQPQPKPAPADDDDDGDVEMTPETTEEATAAADPSELLPPRPDTSTPLDDSTTETTETEPPKPQSYPPDGTILPAYARPPPVPHPGDDDPLLVSRVPPFPTDEELRALMTAPPLSYTEARAQWTEEEEGRYPVRRFCEVCGYWGRVKCIKCGARVCALECLEAHREECLVRYGL</sequence>
<proteinExistence type="predicted"/>
<evidence type="ECO:0000256" key="4">
    <source>
        <dbReference type="SAM" id="MobiDB-lite"/>
    </source>
</evidence>
<evidence type="ECO:0000313" key="6">
    <source>
        <dbReference type="EMBL" id="CCC06168.1"/>
    </source>
</evidence>
<evidence type="ECO:0000259" key="5">
    <source>
        <dbReference type="Pfam" id="PF04438"/>
    </source>
</evidence>
<feature type="compositionally biased region" description="Low complexity" evidence="4">
    <location>
        <begin position="169"/>
        <end position="200"/>
    </location>
</feature>
<accession>F7VKZ1</accession>
<evidence type="ECO:0000256" key="2">
    <source>
        <dbReference type="ARBA" id="ARBA00022771"/>
    </source>
</evidence>
<dbReference type="Pfam" id="PF04438">
    <property type="entry name" value="zf-HIT"/>
    <property type="match status" value="1"/>
</dbReference>
<dbReference type="PANTHER" id="PTHR13093">
    <property type="entry name" value="ZINC FINGER HIT DOMAIN CONTAINING PROTEIN 1"/>
    <property type="match status" value="1"/>
</dbReference>
<evidence type="ECO:0000256" key="1">
    <source>
        <dbReference type="ARBA" id="ARBA00022723"/>
    </source>
</evidence>
<organism evidence="6 7">
    <name type="scientific">Sordaria macrospora (strain ATCC MYA-333 / DSM 997 / K(L3346) / K-hell)</name>
    <dbReference type="NCBI Taxonomy" id="771870"/>
    <lineage>
        <taxon>Eukaryota</taxon>
        <taxon>Fungi</taxon>
        <taxon>Dikarya</taxon>
        <taxon>Ascomycota</taxon>
        <taxon>Pezizomycotina</taxon>
        <taxon>Sordariomycetes</taxon>
        <taxon>Sordariomycetidae</taxon>
        <taxon>Sordariales</taxon>
        <taxon>Sordariaceae</taxon>
        <taxon>Sordaria</taxon>
    </lineage>
</organism>
<dbReference type="InParanoid" id="F7VKZ1"/>